<organism evidence="1 2">
    <name type="scientific">Heyndrickxia coagulans</name>
    <name type="common">Weizmannia coagulans</name>
    <dbReference type="NCBI Taxonomy" id="1398"/>
    <lineage>
        <taxon>Bacteria</taxon>
        <taxon>Bacillati</taxon>
        <taxon>Bacillota</taxon>
        <taxon>Bacilli</taxon>
        <taxon>Bacillales</taxon>
        <taxon>Bacillaceae</taxon>
        <taxon>Heyndrickxia</taxon>
    </lineage>
</organism>
<evidence type="ECO:0008006" key="3">
    <source>
        <dbReference type="Google" id="ProtNLM"/>
    </source>
</evidence>
<dbReference type="PATRIC" id="fig|1398.25.peg.2640"/>
<dbReference type="GO" id="GO:0005829">
    <property type="term" value="C:cytosol"/>
    <property type="evidence" value="ECO:0007669"/>
    <property type="project" value="TreeGrafter"/>
</dbReference>
<dbReference type="GO" id="GO:0097266">
    <property type="term" value="F:phenylacetyl-CoA 1,2-epoxidase activity"/>
    <property type="evidence" value="ECO:0007669"/>
    <property type="project" value="InterPro"/>
</dbReference>
<evidence type="ECO:0000313" key="1">
    <source>
        <dbReference type="EMBL" id="KYC69748.1"/>
    </source>
</evidence>
<name>A0A150KFS7_HEYCO</name>
<dbReference type="Pfam" id="PF05138">
    <property type="entry name" value="PaaA_PaaC"/>
    <property type="match status" value="1"/>
</dbReference>
<dbReference type="SUPFAM" id="SSF47240">
    <property type="entry name" value="Ferritin-like"/>
    <property type="match status" value="1"/>
</dbReference>
<protein>
    <recommendedName>
        <fullName evidence="3">1,2-phenylacetyl-CoA epoxidase subunit A</fullName>
    </recommendedName>
</protein>
<dbReference type="AlphaFoldDB" id="A0A150KFS7"/>
<dbReference type="PANTHER" id="PTHR30458:SF2">
    <property type="entry name" value="1,2-PHENYLACETYL-COA EPOXIDASE, SUBUNIT A"/>
    <property type="match status" value="1"/>
</dbReference>
<dbReference type="Proteomes" id="UP000075304">
    <property type="component" value="Unassembled WGS sequence"/>
</dbReference>
<sequence length="327" mass="37797">MIGEKVFSKLSEEEKYEHFMNRIENDEKIEADDWMPDEYRQQLIRLISMHGISEIMGAFPEKEWVPKAPTLHRKLAIMAKVQDEMGHGQLLLRVVEDLIKPLGKTRDDLFNDLFAKRLKFHNVFHMPSPAWADAAIIAWLVDGAAILTQTMMLKTSYGPYGRALKRICQEESFHAKHGESLCLALAAGTKAQKQMLKEALTRWWEPLLAFFGPKSAKETGRSSVDINIKYKLRTKTNEELRQEFLTKYVPKIKKMGLAIPDATLHFEEDTQQWVYKQPDWKTFKQIIKGNGPKTDERLSLRRQSYMDSQWVRDALGVYTESPALLPG</sequence>
<dbReference type="EMBL" id="LQYI01000044">
    <property type="protein sequence ID" value="KYC69748.1"/>
    <property type="molecule type" value="Genomic_DNA"/>
</dbReference>
<dbReference type="InterPro" id="IPR011881">
    <property type="entry name" value="PaaA"/>
</dbReference>
<dbReference type="NCBIfam" id="TIGR02156">
    <property type="entry name" value="PA_CoA_Oxy1"/>
    <property type="match status" value="1"/>
</dbReference>
<dbReference type="InterPro" id="IPR007814">
    <property type="entry name" value="PaaA_PaaC"/>
</dbReference>
<dbReference type="GO" id="GO:0010124">
    <property type="term" value="P:phenylacetate catabolic process"/>
    <property type="evidence" value="ECO:0007669"/>
    <property type="project" value="InterPro"/>
</dbReference>
<evidence type="ECO:0000313" key="2">
    <source>
        <dbReference type="Proteomes" id="UP000075304"/>
    </source>
</evidence>
<accession>A0A150KFS7</accession>
<comment type="caution">
    <text evidence="1">The sequence shown here is derived from an EMBL/GenBank/DDBJ whole genome shotgun (WGS) entry which is preliminary data.</text>
</comment>
<dbReference type="InterPro" id="IPR009078">
    <property type="entry name" value="Ferritin-like_SF"/>
</dbReference>
<reference evidence="1 2" key="1">
    <citation type="submission" date="2016-01" db="EMBL/GenBank/DDBJ databases">
        <title>Genome Sequences of Twelve Sporeforming Bacillus Species Isolated from Foods.</title>
        <authorList>
            <person name="Berendsen E.M."/>
            <person name="Wells-Bennik M.H."/>
            <person name="Krawcyk A.O."/>
            <person name="De Jong A."/>
            <person name="Holsappel S."/>
            <person name="Eijlander R.T."/>
            <person name="Kuipers O.P."/>
        </authorList>
    </citation>
    <scope>NUCLEOTIDE SEQUENCE [LARGE SCALE GENOMIC DNA]</scope>
    <source>
        <strain evidence="1 2">B4099</strain>
    </source>
</reference>
<dbReference type="Gene3D" id="1.20.1260.10">
    <property type="match status" value="1"/>
</dbReference>
<gene>
    <name evidence="1" type="ORF">B4099_2915</name>
</gene>
<dbReference type="InterPro" id="IPR012347">
    <property type="entry name" value="Ferritin-like"/>
</dbReference>
<dbReference type="InterPro" id="IPR052703">
    <property type="entry name" value="Aromatic_CoA_ox/epox"/>
</dbReference>
<dbReference type="PANTHER" id="PTHR30458">
    <property type="entry name" value="PHENYLACETIC ACID DEGRADATION PROTEIN PAA"/>
    <property type="match status" value="1"/>
</dbReference>
<proteinExistence type="predicted"/>